<organism evidence="1 2">
    <name type="scientific">Rickettsia conorii subsp. raoultii</name>
    <dbReference type="NCBI Taxonomy" id="369822"/>
    <lineage>
        <taxon>Bacteria</taxon>
        <taxon>Pseudomonadati</taxon>
        <taxon>Pseudomonadota</taxon>
        <taxon>Alphaproteobacteria</taxon>
        <taxon>Rickettsiales</taxon>
        <taxon>Rickettsiaceae</taxon>
        <taxon>Rickettsieae</taxon>
        <taxon>Rickettsia</taxon>
        <taxon>spotted fever group</taxon>
    </lineage>
</organism>
<protein>
    <submittedName>
        <fullName evidence="1">Uncharacterized protein</fullName>
    </submittedName>
</protein>
<dbReference type="EMBL" id="CP010969">
    <property type="protein sequence ID" value="AJQ51783.1"/>
    <property type="molecule type" value="Genomic_DNA"/>
</dbReference>
<accession>A0A9N7G8N6</accession>
<evidence type="ECO:0000313" key="2">
    <source>
        <dbReference type="Proteomes" id="UP000077462"/>
    </source>
</evidence>
<dbReference type="Proteomes" id="UP000077462">
    <property type="component" value="Chromosome"/>
</dbReference>
<sequence length="78" mass="8793">MQINSNIKDSTYILAIGSQTKYRLSILNKIYGKYTRILLNKLKLSLGMKVAIVGCGSGESIDLIYKKIGKDGDYYVWI</sequence>
<name>A0A9N7G8N6_RICCR</name>
<reference evidence="1 2" key="1">
    <citation type="journal article" date="2016" name="Genome Announc.">
        <title>Genome Sequence of the Tick-Borne Pathogen Rickettsia raoultii.</title>
        <authorList>
            <person name="El Karkouri K."/>
            <person name="Mediannikov O."/>
            <person name="Robert C."/>
            <person name="Raoult D."/>
            <person name="Fournier P.E."/>
        </authorList>
    </citation>
    <scope>NUCLEOTIDE SEQUENCE [LARGE SCALE GENOMIC DNA]</scope>
    <source>
        <strain evidence="1 2">Khabarovsk</strain>
    </source>
</reference>
<evidence type="ECO:0000313" key="1">
    <source>
        <dbReference type="EMBL" id="AJQ51783.1"/>
    </source>
</evidence>
<dbReference type="AlphaFoldDB" id="A0A9N7G8N6"/>
<gene>
    <name evidence="1" type="ORF">UQ52_03025</name>
</gene>
<proteinExistence type="predicted"/>